<keyword evidence="1" id="KW-0812">Transmembrane</keyword>
<proteinExistence type="predicted"/>
<gene>
    <name evidence="2" type="ORF">psal_cds_353</name>
</gene>
<dbReference type="KEGG" id="vg:34568465"/>
<keyword evidence="1" id="KW-0472">Membrane</keyword>
<protein>
    <submittedName>
        <fullName evidence="2">Uncharacterized protein</fullName>
    </submittedName>
</protein>
<dbReference type="RefSeq" id="YP_009430001.1">
    <property type="nucleotide sequence ID" value="NC_022098.1"/>
</dbReference>
<keyword evidence="3" id="KW-1185">Reference proteome</keyword>
<dbReference type="EMBL" id="KC977571">
    <property type="protein sequence ID" value="ATE82162.1"/>
    <property type="molecule type" value="Genomic_DNA"/>
</dbReference>
<sequence>MRDCTRRTGLVGKRGQPRGELVVAASACDSVGREPVAGRGRGRRAALEERPARILAAPKGRLVYKGPSRAGSFVDDRLFCQVVVGAQRSEHLAPLARLGAQIHLIHQFLVHRRDRPLNRLRTFYAQCSALFILWVGPIFFLGRSWCVSSWTRARARVRSLVGRLKTSKKSFKKCK</sequence>
<organism evidence="2 3">
    <name type="scientific">Pandoravirus salinus</name>
    <dbReference type="NCBI Taxonomy" id="1349410"/>
    <lineage>
        <taxon>Viruses</taxon>
        <taxon>Pandoravirus</taxon>
    </lineage>
</organism>
<keyword evidence="1" id="KW-1133">Transmembrane helix</keyword>
<feature type="transmembrane region" description="Helical" evidence="1">
    <location>
        <begin position="122"/>
        <end position="142"/>
    </location>
</feature>
<evidence type="ECO:0000313" key="2">
    <source>
        <dbReference type="EMBL" id="ATE82162.1"/>
    </source>
</evidence>
<evidence type="ECO:0000256" key="1">
    <source>
        <dbReference type="SAM" id="Phobius"/>
    </source>
</evidence>
<name>A0A291ATF8_9VIRU</name>
<evidence type="ECO:0000313" key="3">
    <source>
        <dbReference type="Proteomes" id="UP000204584"/>
    </source>
</evidence>
<dbReference type="GeneID" id="34568465"/>
<reference evidence="2 3" key="1">
    <citation type="journal article" date="2013" name="Science">
        <title>Pandoraviruses: amoeba viruses with genomes up to 2.5 Mb reaching that of parasitic eukaryotes.</title>
        <authorList>
            <person name="Philippe N."/>
            <person name="Legendre M."/>
            <person name="Doutre G."/>
            <person name="Coute Y."/>
            <person name="Poirot O."/>
            <person name="Lescot M."/>
            <person name="Arslan D."/>
            <person name="Seltzer V."/>
            <person name="Bertaux L."/>
            <person name="Bruley C."/>
            <person name="Garin J."/>
            <person name="Claverie J.M."/>
            <person name="Abergel C."/>
        </authorList>
    </citation>
    <scope>NUCLEOTIDE SEQUENCE [LARGE SCALE GENOMIC DNA]</scope>
</reference>
<dbReference type="Proteomes" id="UP000204584">
    <property type="component" value="Segment"/>
</dbReference>
<accession>A0A291ATF8</accession>